<dbReference type="SMART" id="SM00184">
    <property type="entry name" value="RING"/>
    <property type="match status" value="1"/>
</dbReference>
<dbReference type="GO" id="GO:0004842">
    <property type="term" value="F:ubiquitin-protein transferase activity"/>
    <property type="evidence" value="ECO:0007669"/>
    <property type="project" value="InterPro"/>
</dbReference>
<dbReference type="PANTHER" id="PTHR46400:SF5">
    <property type="entry name" value="RING-TYPE DOMAIN-CONTAINING PROTEIN"/>
    <property type="match status" value="1"/>
</dbReference>
<accession>A0A178UNR4</accession>
<dbReference type="Gene3D" id="3.30.40.10">
    <property type="entry name" value="Zinc/RING finger domain, C3HC4 (zinc finger)"/>
    <property type="match status" value="1"/>
</dbReference>
<dbReference type="InterPro" id="IPR013083">
    <property type="entry name" value="Znf_RING/FYVE/PHD"/>
</dbReference>
<dbReference type="AlphaFoldDB" id="A0A178UNR4"/>
<proteinExistence type="predicted"/>
<sequence>MRVMMQSKQMEMDEAFAASLLYDDDQTVNRSVIADDQAVAREWQNMEDSLISLSDDEKFAKSLQEQEYMANHDALTDDVTHQFQDLNVNRSTSTQQQSHVGSSSHDSSDDSTHSLPPDVNIDPDNMTYEELNQLGESIGAVNKGLSKRRIGQIPTHKFTSSSRTRNLVSEKTQCPICIIDFKEGDTLSTLPCAHIYHEECISLWLQQNKICCVCTTEL</sequence>
<dbReference type="SUPFAM" id="SSF57850">
    <property type="entry name" value="RING/U-box"/>
    <property type="match status" value="1"/>
</dbReference>
<dbReference type="FunFam" id="3.30.40.10:FF:000226">
    <property type="entry name" value="E3 ubiquitin ligase BIG BROTHER"/>
    <property type="match status" value="1"/>
</dbReference>
<evidence type="ECO:0000313" key="5">
    <source>
        <dbReference type="Proteomes" id="UP000078284"/>
    </source>
</evidence>
<protein>
    <recommendedName>
        <fullName evidence="3">RING-type domain-containing protein</fullName>
    </recommendedName>
</protein>
<dbReference type="GO" id="GO:0016567">
    <property type="term" value="P:protein ubiquitination"/>
    <property type="evidence" value="ECO:0007669"/>
    <property type="project" value="InterPro"/>
</dbReference>
<dbReference type="InterPro" id="IPR033276">
    <property type="entry name" value="BB"/>
</dbReference>
<dbReference type="PANTHER" id="PTHR46400">
    <property type="entry name" value="RING/U-BOX SUPERFAMILY PROTEIN"/>
    <property type="match status" value="1"/>
</dbReference>
<feature type="region of interest" description="Disordered" evidence="2">
    <location>
        <begin position="90"/>
        <end position="125"/>
    </location>
</feature>
<keyword evidence="1" id="KW-0863">Zinc-finger</keyword>
<keyword evidence="1" id="KW-0862">Zinc</keyword>
<name>A0A178UNR4_ARATH</name>
<dbReference type="PROSITE" id="PS50089">
    <property type="entry name" value="ZF_RING_2"/>
    <property type="match status" value="1"/>
</dbReference>
<dbReference type="EMBL" id="LUHQ01000005">
    <property type="protein sequence ID" value="OAO95120.1"/>
    <property type="molecule type" value="Genomic_DNA"/>
</dbReference>
<organism evidence="4 5">
    <name type="scientific">Arabidopsis thaliana</name>
    <name type="common">Mouse-ear cress</name>
    <dbReference type="NCBI Taxonomy" id="3702"/>
    <lineage>
        <taxon>Eukaryota</taxon>
        <taxon>Viridiplantae</taxon>
        <taxon>Streptophyta</taxon>
        <taxon>Embryophyta</taxon>
        <taxon>Tracheophyta</taxon>
        <taxon>Spermatophyta</taxon>
        <taxon>Magnoliopsida</taxon>
        <taxon>eudicotyledons</taxon>
        <taxon>Gunneridae</taxon>
        <taxon>Pentapetalae</taxon>
        <taxon>rosids</taxon>
        <taxon>malvids</taxon>
        <taxon>Brassicales</taxon>
        <taxon>Brassicaceae</taxon>
        <taxon>Camelineae</taxon>
        <taxon>Arabidopsis</taxon>
    </lineage>
</organism>
<evidence type="ECO:0000256" key="2">
    <source>
        <dbReference type="SAM" id="MobiDB-lite"/>
    </source>
</evidence>
<evidence type="ECO:0000256" key="1">
    <source>
        <dbReference type="PROSITE-ProRule" id="PRU00175"/>
    </source>
</evidence>
<dbReference type="InterPro" id="IPR001841">
    <property type="entry name" value="Znf_RING"/>
</dbReference>
<evidence type="ECO:0000259" key="3">
    <source>
        <dbReference type="PROSITE" id="PS50089"/>
    </source>
</evidence>
<feature type="domain" description="RING-type" evidence="3">
    <location>
        <begin position="174"/>
        <end position="215"/>
    </location>
</feature>
<feature type="compositionally biased region" description="Low complexity" evidence="2">
    <location>
        <begin position="91"/>
        <end position="105"/>
    </location>
</feature>
<dbReference type="GO" id="GO:0008270">
    <property type="term" value="F:zinc ion binding"/>
    <property type="evidence" value="ECO:0007669"/>
    <property type="project" value="UniProtKB-KW"/>
</dbReference>
<comment type="caution">
    <text evidence="4">The sequence shown here is derived from an EMBL/GenBank/DDBJ whole genome shotgun (WGS) entry which is preliminary data.</text>
</comment>
<evidence type="ECO:0000313" key="4">
    <source>
        <dbReference type="EMBL" id="OAO95120.1"/>
    </source>
</evidence>
<reference evidence="5" key="1">
    <citation type="journal article" date="2016" name="Proc. Natl. Acad. Sci. U.S.A.">
        <title>Chromosome-level assembly of Arabidopsis thaliana Ler reveals the extent of translocation and inversion polymorphisms.</title>
        <authorList>
            <person name="Zapata L."/>
            <person name="Ding J."/>
            <person name="Willing E.M."/>
            <person name="Hartwig B."/>
            <person name="Bezdan D."/>
            <person name="Jiao W.B."/>
            <person name="Patel V."/>
            <person name="Velikkakam James G."/>
            <person name="Koornneef M."/>
            <person name="Ossowski S."/>
            <person name="Schneeberger K."/>
        </authorList>
    </citation>
    <scope>NUCLEOTIDE SEQUENCE [LARGE SCALE GENOMIC DNA]</scope>
    <source>
        <strain evidence="5">cv. Landsberg erecta</strain>
    </source>
</reference>
<dbReference type="GO" id="GO:0046621">
    <property type="term" value="P:negative regulation of organ growth"/>
    <property type="evidence" value="ECO:0007669"/>
    <property type="project" value="InterPro"/>
</dbReference>
<gene>
    <name evidence="4" type="ordered locus">AXX17_At5g51030</name>
</gene>
<dbReference type="ExpressionAtlas" id="A0A178UNR4">
    <property type="expression patterns" value="baseline and differential"/>
</dbReference>
<dbReference type="Pfam" id="PF13639">
    <property type="entry name" value="zf-RING_2"/>
    <property type="match status" value="1"/>
</dbReference>
<keyword evidence="1" id="KW-0479">Metal-binding</keyword>
<dbReference type="Proteomes" id="UP000078284">
    <property type="component" value="Chromosome 5"/>
</dbReference>